<reference evidence="1" key="1">
    <citation type="submission" date="2018-02" db="EMBL/GenBank/DDBJ databases">
        <title>Rhizophora mucronata_Transcriptome.</title>
        <authorList>
            <person name="Meera S.P."/>
            <person name="Sreeshan A."/>
            <person name="Augustine A."/>
        </authorList>
    </citation>
    <scope>NUCLEOTIDE SEQUENCE</scope>
    <source>
        <tissue evidence="1">Leaf</tissue>
    </source>
</reference>
<sequence>MIQETALPNRLKLKFVISQKRKTVHVRTLPNELPNISHSNGNLFPCESQ</sequence>
<dbReference type="EMBL" id="GGEC01081872">
    <property type="protein sequence ID" value="MBX62356.1"/>
    <property type="molecule type" value="Transcribed_RNA"/>
</dbReference>
<proteinExistence type="predicted"/>
<evidence type="ECO:0000313" key="1">
    <source>
        <dbReference type="EMBL" id="MBX62356.1"/>
    </source>
</evidence>
<dbReference type="AlphaFoldDB" id="A0A2P2Q5W5"/>
<name>A0A2P2Q5W5_RHIMU</name>
<organism evidence="1">
    <name type="scientific">Rhizophora mucronata</name>
    <name type="common">Asiatic mangrove</name>
    <dbReference type="NCBI Taxonomy" id="61149"/>
    <lineage>
        <taxon>Eukaryota</taxon>
        <taxon>Viridiplantae</taxon>
        <taxon>Streptophyta</taxon>
        <taxon>Embryophyta</taxon>
        <taxon>Tracheophyta</taxon>
        <taxon>Spermatophyta</taxon>
        <taxon>Magnoliopsida</taxon>
        <taxon>eudicotyledons</taxon>
        <taxon>Gunneridae</taxon>
        <taxon>Pentapetalae</taxon>
        <taxon>rosids</taxon>
        <taxon>fabids</taxon>
        <taxon>Malpighiales</taxon>
        <taxon>Rhizophoraceae</taxon>
        <taxon>Rhizophora</taxon>
    </lineage>
</organism>
<protein>
    <submittedName>
        <fullName evidence="1">Uncharacterized protein</fullName>
    </submittedName>
</protein>
<accession>A0A2P2Q5W5</accession>